<feature type="compositionally biased region" description="Polar residues" evidence="1">
    <location>
        <begin position="71"/>
        <end position="89"/>
    </location>
</feature>
<feature type="compositionally biased region" description="Pro residues" evidence="1">
    <location>
        <begin position="116"/>
        <end position="135"/>
    </location>
</feature>
<protein>
    <submittedName>
        <fullName evidence="2">Uncharacterized protein</fullName>
    </submittedName>
</protein>
<feature type="compositionally biased region" description="Pro residues" evidence="1">
    <location>
        <begin position="1"/>
        <end position="26"/>
    </location>
</feature>
<gene>
    <name evidence="2" type="ORF">BJ322DRAFT_183128</name>
</gene>
<reference evidence="2" key="1">
    <citation type="journal article" date="2020" name="Nat. Commun.">
        <title>Large-scale genome sequencing of mycorrhizal fungi provides insights into the early evolution of symbiotic traits.</title>
        <authorList>
            <person name="Miyauchi S."/>
            <person name="Kiss E."/>
            <person name="Kuo A."/>
            <person name="Drula E."/>
            <person name="Kohler A."/>
            <person name="Sanchez-Garcia M."/>
            <person name="Morin E."/>
            <person name="Andreopoulos B."/>
            <person name="Barry K.W."/>
            <person name="Bonito G."/>
            <person name="Buee M."/>
            <person name="Carver A."/>
            <person name="Chen C."/>
            <person name="Cichocki N."/>
            <person name="Clum A."/>
            <person name="Culley D."/>
            <person name="Crous P.W."/>
            <person name="Fauchery L."/>
            <person name="Girlanda M."/>
            <person name="Hayes R.D."/>
            <person name="Keri Z."/>
            <person name="LaButti K."/>
            <person name="Lipzen A."/>
            <person name="Lombard V."/>
            <person name="Magnuson J."/>
            <person name="Maillard F."/>
            <person name="Murat C."/>
            <person name="Nolan M."/>
            <person name="Ohm R.A."/>
            <person name="Pangilinan J."/>
            <person name="Pereira M.F."/>
            <person name="Perotto S."/>
            <person name="Peter M."/>
            <person name="Pfister S."/>
            <person name="Riley R."/>
            <person name="Sitrit Y."/>
            <person name="Stielow J.B."/>
            <person name="Szollosi G."/>
            <person name="Zifcakova L."/>
            <person name="Stursova M."/>
            <person name="Spatafora J.W."/>
            <person name="Tedersoo L."/>
            <person name="Vaario L.M."/>
            <person name="Yamada A."/>
            <person name="Yan M."/>
            <person name="Wang P."/>
            <person name="Xu J."/>
            <person name="Bruns T."/>
            <person name="Baldrian P."/>
            <person name="Vilgalys R."/>
            <person name="Dunand C."/>
            <person name="Henrissat B."/>
            <person name="Grigoriev I.V."/>
            <person name="Hibbett D."/>
            <person name="Nagy L.G."/>
            <person name="Martin F.M."/>
        </authorList>
    </citation>
    <scope>NUCLEOTIDE SEQUENCE</scope>
    <source>
        <strain evidence="2">UH-Tt-Lm1</strain>
    </source>
</reference>
<dbReference type="AlphaFoldDB" id="A0A9P6HAK7"/>
<evidence type="ECO:0000313" key="2">
    <source>
        <dbReference type="EMBL" id="KAF9782935.1"/>
    </source>
</evidence>
<name>A0A9P6HAK7_9AGAM</name>
<keyword evidence="3" id="KW-1185">Reference proteome</keyword>
<dbReference type="EMBL" id="WIUZ02000011">
    <property type="protein sequence ID" value="KAF9782935.1"/>
    <property type="molecule type" value="Genomic_DNA"/>
</dbReference>
<evidence type="ECO:0000256" key="1">
    <source>
        <dbReference type="SAM" id="MobiDB-lite"/>
    </source>
</evidence>
<organism evidence="2 3">
    <name type="scientific">Thelephora terrestris</name>
    <dbReference type="NCBI Taxonomy" id="56493"/>
    <lineage>
        <taxon>Eukaryota</taxon>
        <taxon>Fungi</taxon>
        <taxon>Dikarya</taxon>
        <taxon>Basidiomycota</taxon>
        <taxon>Agaricomycotina</taxon>
        <taxon>Agaricomycetes</taxon>
        <taxon>Thelephorales</taxon>
        <taxon>Thelephoraceae</taxon>
        <taxon>Thelephora</taxon>
    </lineage>
</organism>
<reference evidence="2" key="2">
    <citation type="submission" date="2020-11" db="EMBL/GenBank/DDBJ databases">
        <authorList>
            <consortium name="DOE Joint Genome Institute"/>
            <person name="Kuo A."/>
            <person name="Miyauchi S."/>
            <person name="Kiss E."/>
            <person name="Drula E."/>
            <person name="Kohler A."/>
            <person name="Sanchez-Garcia M."/>
            <person name="Andreopoulos B."/>
            <person name="Barry K.W."/>
            <person name="Bonito G."/>
            <person name="Buee M."/>
            <person name="Carver A."/>
            <person name="Chen C."/>
            <person name="Cichocki N."/>
            <person name="Clum A."/>
            <person name="Culley D."/>
            <person name="Crous P.W."/>
            <person name="Fauchery L."/>
            <person name="Girlanda M."/>
            <person name="Hayes R."/>
            <person name="Keri Z."/>
            <person name="Labutti K."/>
            <person name="Lipzen A."/>
            <person name="Lombard V."/>
            <person name="Magnuson J."/>
            <person name="Maillard F."/>
            <person name="Morin E."/>
            <person name="Murat C."/>
            <person name="Nolan M."/>
            <person name="Ohm R."/>
            <person name="Pangilinan J."/>
            <person name="Pereira M."/>
            <person name="Perotto S."/>
            <person name="Peter M."/>
            <person name="Riley R."/>
            <person name="Sitrit Y."/>
            <person name="Stielow B."/>
            <person name="Szollosi G."/>
            <person name="Zifcakova L."/>
            <person name="Stursova M."/>
            <person name="Spatafora J.W."/>
            <person name="Tedersoo L."/>
            <person name="Vaario L.-M."/>
            <person name="Yamada A."/>
            <person name="Yan M."/>
            <person name="Wang P."/>
            <person name="Xu J."/>
            <person name="Bruns T."/>
            <person name="Baldrian P."/>
            <person name="Vilgalys R."/>
            <person name="Henrissat B."/>
            <person name="Grigoriev I.V."/>
            <person name="Hibbett D."/>
            <person name="Nagy L.G."/>
            <person name="Martin F.M."/>
        </authorList>
    </citation>
    <scope>NUCLEOTIDE SEQUENCE</scope>
    <source>
        <strain evidence="2">UH-Tt-Lm1</strain>
    </source>
</reference>
<dbReference type="Proteomes" id="UP000736335">
    <property type="component" value="Unassembled WGS sequence"/>
</dbReference>
<feature type="compositionally biased region" description="Polar residues" evidence="1">
    <location>
        <begin position="33"/>
        <end position="47"/>
    </location>
</feature>
<dbReference type="OrthoDB" id="10545264at2759"/>
<feature type="region of interest" description="Disordered" evidence="1">
    <location>
        <begin position="157"/>
        <end position="178"/>
    </location>
</feature>
<evidence type="ECO:0000313" key="3">
    <source>
        <dbReference type="Proteomes" id="UP000736335"/>
    </source>
</evidence>
<sequence length="178" mass="19640">MSPRASSPPPRASTPEPTLQPLPSPRMRPSRSFTQLKSITTTPLSSHKQFHLTFDEFGTDHRRLPLPDATPSPTFTVSSPERSKMPTTHTRPRRKSGPAPPQSQNSMHKLPRRSGSPPPPAHHHPTPPPPLPPLPSFLISAAHKSPNSYGFDIPTVSIFPSPVNEPVNPRCYPIRHSH</sequence>
<feature type="region of interest" description="Disordered" evidence="1">
    <location>
        <begin position="1"/>
        <end position="145"/>
    </location>
</feature>
<accession>A0A9P6HAK7</accession>
<comment type="caution">
    <text evidence="2">The sequence shown here is derived from an EMBL/GenBank/DDBJ whole genome shotgun (WGS) entry which is preliminary data.</text>
</comment>
<proteinExistence type="predicted"/>